<protein>
    <submittedName>
        <fullName evidence="2">MPND</fullName>
    </submittedName>
</protein>
<accession>A0A8S3UHW4</accession>
<evidence type="ECO:0000313" key="2">
    <source>
        <dbReference type="EMBL" id="CAG2245223.1"/>
    </source>
</evidence>
<feature type="region of interest" description="Disordered" evidence="1">
    <location>
        <begin position="98"/>
        <end position="160"/>
    </location>
</feature>
<feature type="region of interest" description="Disordered" evidence="1">
    <location>
        <begin position="1"/>
        <end position="20"/>
    </location>
</feature>
<organism evidence="2 3">
    <name type="scientific">Mytilus edulis</name>
    <name type="common">Blue mussel</name>
    <dbReference type="NCBI Taxonomy" id="6550"/>
    <lineage>
        <taxon>Eukaryota</taxon>
        <taxon>Metazoa</taxon>
        <taxon>Spiralia</taxon>
        <taxon>Lophotrochozoa</taxon>
        <taxon>Mollusca</taxon>
        <taxon>Bivalvia</taxon>
        <taxon>Autobranchia</taxon>
        <taxon>Pteriomorphia</taxon>
        <taxon>Mytilida</taxon>
        <taxon>Mytiloidea</taxon>
        <taxon>Mytilidae</taxon>
        <taxon>Mytilinae</taxon>
        <taxon>Mytilus</taxon>
    </lineage>
</organism>
<reference evidence="2" key="1">
    <citation type="submission" date="2021-03" db="EMBL/GenBank/DDBJ databases">
        <authorList>
            <person name="Bekaert M."/>
        </authorList>
    </citation>
    <scope>NUCLEOTIDE SEQUENCE</scope>
</reference>
<feature type="compositionally biased region" description="Basic and acidic residues" evidence="1">
    <location>
        <begin position="143"/>
        <end position="156"/>
    </location>
</feature>
<keyword evidence="3" id="KW-1185">Reference proteome</keyword>
<proteinExistence type="predicted"/>
<feature type="compositionally biased region" description="Polar residues" evidence="1">
    <location>
        <begin position="105"/>
        <end position="120"/>
    </location>
</feature>
<name>A0A8S3UHW4_MYTED</name>
<gene>
    <name evidence="2" type="ORF">MEDL_57257</name>
</gene>
<dbReference type="EMBL" id="CAJPWZ010002763">
    <property type="protein sequence ID" value="CAG2245223.1"/>
    <property type="molecule type" value="Genomic_DNA"/>
</dbReference>
<evidence type="ECO:0000313" key="3">
    <source>
        <dbReference type="Proteomes" id="UP000683360"/>
    </source>
</evidence>
<dbReference type="Proteomes" id="UP000683360">
    <property type="component" value="Unassembled WGS sequence"/>
</dbReference>
<dbReference type="OrthoDB" id="167806at2759"/>
<evidence type="ECO:0000256" key="1">
    <source>
        <dbReference type="SAM" id="MobiDB-lite"/>
    </source>
</evidence>
<dbReference type="AlphaFoldDB" id="A0A8S3UHW4"/>
<comment type="caution">
    <text evidence="2">The sequence shown here is derived from an EMBL/GenBank/DDBJ whole genome shotgun (WGS) entry which is preliminary data.</text>
</comment>
<sequence>MADEMEEEFDDENDCDEESSISENFVKTAITGRGVTLQMLIIDGIIEPGNGLLTLKYLSPRVFMMEQNGERPGSAASIQSNHSDRPKVFDFSNLARGVSKDHNDQQNGRSQNGQVSSSATEFKAIPPPIDLSVKPSMNNGNDPARRSPGDNYKPEIQEEGDEETRFLFKRLASIKAGNPWQLTRSFDTLAIAPFHKVQSSIDSSYNMFMVMPPLEESLSRKLPADQMDSGTLLDFVEHLVLNN</sequence>